<organism evidence="1 2">
    <name type="scientific">Thermodesulfatator autotrophicus</name>
    <dbReference type="NCBI Taxonomy" id="1795632"/>
    <lineage>
        <taxon>Bacteria</taxon>
        <taxon>Pseudomonadati</taxon>
        <taxon>Thermodesulfobacteriota</taxon>
        <taxon>Thermodesulfobacteria</taxon>
        <taxon>Thermodesulfobacteriales</taxon>
        <taxon>Thermodesulfatatoraceae</taxon>
        <taxon>Thermodesulfatator</taxon>
    </lineage>
</organism>
<dbReference type="EMBL" id="LSFI01000027">
    <property type="protein sequence ID" value="OAG27548.1"/>
    <property type="molecule type" value="Genomic_DNA"/>
</dbReference>
<sequence>MRCESLLNKLKWTISSLTRDGFTEEITMLYELEDTIREKIIKESGCGRVFYGIDRYFAWKAKCDLFREMYATNNFDCLTCSGKFNFQGKDVIMQNGEIIRLDFFSQGVRYILDQQYFTVQIGDYVIISDFQGNIIRMNGPFLTSKEFLKKGERIQVSLDVIYINQIWQKLRKYFVTLGEFLKILIENPKWLFPQNGNELLSRVKEIRCNEVKKYLKEIEENKECIQLFRPLELRRYYLQYKQVCLER</sequence>
<comment type="caution">
    <text evidence="1">The sequence shown here is derived from an EMBL/GenBank/DDBJ whole genome shotgun (WGS) entry which is preliminary data.</text>
</comment>
<gene>
    <name evidence="1" type="ORF">TH606_06575</name>
</gene>
<reference evidence="1 2" key="1">
    <citation type="submission" date="2016-02" db="EMBL/GenBank/DDBJ databases">
        <title>Draft genome sequence of Thermodesulfatator sp. S606.</title>
        <authorList>
            <person name="Lai Q."/>
            <person name="Cao J."/>
            <person name="Dupont S."/>
            <person name="Shao Z."/>
            <person name="Jebbar M."/>
            <person name="Alain K."/>
        </authorList>
    </citation>
    <scope>NUCLEOTIDE SEQUENCE [LARGE SCALE GENOMIC DNA]</scope>
    <source>
        <strain evidence="1 2">S606</strain>
    </source>
</reference>
<name>A0A177E6Y6_9BACT</name>
<dbReference type="AlphaFoldDB" id="A0A177E6Y6"/>
<evidence type="ECO:0000313" key="1">
    <source>
        <dbReference type="EMBL" id="OAG27548.1"/>
    </source>
</evidence>
<dbReference type="Proteomes" id="UP000076964">
    <property type="component" value="Unassembled WGS sequence"/>
</dbReference>
<proteinExistence type="predicted"/>
<accession>A0A177E6Y6</accession>
<protein>
    <submittedName>
        <fullName evidence="1">Uncharacterized protein</fullName>
    </submittedName>
</protein>
<evidence type="ECO:0000313" key="2">
    <source>
        <dbReference type="Proteomes" id="UP000076964"/>
    </source>
</evidence>
<keyword evidence="2" id="KW-1185">Reference proteome</keyword>